<keyword evidence="1" id="KW-1133">Transmembrane helix</keyword>
<keyword evidence="1" id="KW-0472">Membrane</keyword>
<comment type="caution">
    <text evidence="2">The sequence shown here is derived from an EMBL/GenBank/DDBJ whole genome shotgun (WGS) entry which is preliminary data.</text>
</comment>
<name>A0AAN9SBB3_PSOTE</name>
<sequence length="75" mass="8768">MAVSVSKQSMMYALLKPCLRFPSAMDLGIEDFLWISYVSRMACIVMSFFNMAMISFRSYKRFLFPLRVVQDGKKH</sequence>
<protein>
    <submittedName>
        <fullName evidence="2">Uncharacterized protein</fullName>
    </submittedName>
</protein>
<gene>
    <name evidence="2" type="ORF">VNO78_21203</name>
</gene>
<keyword evidence="1" id="KW-0812">Transmembrane</keyword>
<proteinExistence type="predicted"/>
<evidence type="ECO:0000256" key="1">
    <source>
        <dbReference type="SAM" id="Phobius"/>
    </source>
</evidence>
<accession>A0AAN9SBB3</accession>
<organism evidence="2 3">
    <name type="scientific">Psophocarpus tetragonolobus</name>
    <name type="common">Winged bean</name>
    <name type="synonym">Dolichos tetragonolobus</name>
    <dbReference type="NCBI Taxonomy" id="3891"/>
    <lineage>
        <taxon>Eukaryota</taxon>
        <taxon>Viridiplantae</taxon>
        <taxon>Streptophyta</taxon>
        <taxon>Embryophyta</taxon>
        <taxon>Tracheophyta</taxon>
        <taxon>Spermatophyta</taxon>
        <taxon>Magnoliopsida</taxon>
        <taxon>eudicotyledons</taxon>
        <taxon>Gunneridae</taxon>
        <taxon>Pentapetalae</taxon>
        <taxon>rosids</taxon>
        <taxon>fabids</taxon>
        <taxon>Fabales</taxon>
        <taxon>Fabaceae</taxon>
        <taxon>Papilionoideae</taxon>
        <taxon>50 kb inversion clade</taxon>
        <taxon>NPAAA clade</taxon>
        <taxon>indigoferoid/millettioid clade</taxon>
        <taxon>Phaseoleae</taxon>
        <taxon>Psophocarpus</taxon>
    </lineage>
</organism>
<evidence type="ECO:0000313" key="2">
    <source>
        <dbReference type="EMBL" id="KAK7392756.1"/>
    </source>
</evidence>
<reference evidence="2 3" key="1">
    <citation type="submission" date="2024-01" db="EMBL/GenBank/DDBJ databases">
        <title>The genomes of 5 underutilized Papilionoideae crops provide insights into root nodulation and disease resistanc.</title>
        <authorList>
            <person name="Jiang F."/>
        </authorList>
    </citation>
    <scope>NUCLEOTIDE SEQUENCE [LARGE SCALE GENOMIC DNA]</scope>
    <source>
        <strain evidence="2">DUOXIRENSHENG_FW03</strain>
        <tissue evidence="2">Leaves</tissue>
    </source>
</reference>
<dbReference type="AlphaFoldDB" id="A0AAN9SBB3"/>
<keyword evidence="3" id="KW-1185">Reference proteome</keyword>
<feature type="transmembrane region" description="Helical" evidence="1">
    <location>
        <begin position="32"/>
        <end position="54"/>
    </location>
</feature>
<evidence type="ECO:0000313" key="3">
    <source>
        <dbReference type="Proteomes" id="UP001386955"/>
    </source>
</evidence>
<dbReference type="EMBL" id="JAYMYS010000005">
    <property type="protein sequence ID" value="KAK7392756.1"/>
    <property type="molecule type" value="Genomic_DNA"/>
</dbReference>
<dbReference type="Proteomes" id="UP001386955">
    <property type="component" value="Unassembled WGS sequence"/>
</dbReference>